<protein>
    <submittedName>
        <fullName evidence="2">Uncharacterized protein</fullName>
    </submittedName>
</protein>
<keyword evidence="3" id="KW-1185">Reference proteome</keyword>
<sequence>MILLLFELIKSQSALHYSNSNFDELEEQIFSLERILGFDEANIVGYDQLVVKNQSTFMLHKLNDLNDISLKEKERMRELILMARNILSDYKKKETYLLVSSIIKAEQSLLAYYADNKNEYFEILKKIEDKDLKNLDPRDFHRFPEIFSNDGPGKTYEQKSAAKNYKGVTSLSEQNLNKIFEEYEFKEYQKEVCKKIKIILDQLINQEERGIVQKSQNKKLFTCYNVLKVGTNQVQTRIISNTSQKLKQLSSSSLDNKSNHKMMEVQLAYATLIDTKKFKIYKFINEIIEGSPSLKIYFIAIGGLIGFLCLIKKIDKDHNAREREKQRLLEIERQKEEELKKKQSQSWFGGFFK</sequence>
<dbReference type="Proteomes" id="UP000039865">
    <property type="component" value="Unassembled WGS sequence"/>
</dbReference>
<dbReference type="EMBL" id="CCKQ01018264">
    <property type="protein sequence ID" value="CDW90217.1"/>
    <property type="molecule type" value="Genomic_DNA"/>
</dbReference>
<evidence type="ECO:0000256" key="1">
    <source>
        <dbReference type="SAM" id="Phobius"/>
    </source>
</evidence>
<gene>
    <name evidence="2" type="primary">Contig9943.g10626</name>
    <name evidence="2" type="ORF">STYLEM_19358</name>
</gene>
<name>A0A078BAC7_STYLE</name>
<dbReference type="InParanoid" id="A0A078BAC7"/>
<dbReference type="AlphaFoldDB" id="A0A078BAC7"/>
<feature type="transmembrane region" description="Helical" evidence="1">
    <location>
        <begin position="294"/>
        <end position="311"/>
    </location>
</feature>
<evidence type="ECO:0000313" key="2">
    <source>
        <dbReference type="EMBL" id="CDW90217.1"/>
    </source>
</evidence>
<organism evidence="2 3">
    <name type="scientific">Stylonychia lemnae</name>
    <name type="common">Ciliate</name>
    <dbReference type="NCBI Taxonomy" id="5949"/>
    <lineage>
        <taxon>Eukaryota</taxon>
        <taxon>Sar</taxon>
        <taxon>Alveolata</taxon>
        <taxon>Ciliophora</taxon>
        <taxon>Intramacronucleata</taxon>
        <taxon>Spirotrichea</taxon>
        <taxon>Stichotrichia</taxon>
        <taxon>Sporadotrichida</taxon>
        <taxon>Oxytrichidae</taxon>
        <taxon>Stylonychinae</taxon>
        <taxon>Stylonychia</taxon>
    </lineage>
</organism>
<accession>A0A078BAC7</accession>
<evidence type="ECO:0000313" key="3">
    <source>
        <dbReference type="Proteomes" id="UP000039865"/>
    </source>
</evidence>
<proteinExistence type="predicted"/>
<keyword evidence="1" id="KW-1133">Transmembrane helix</keyword>
<reference evidence="2 3" key="1">
    <citation type="submission" date="2014-06" db="EMBL/GenBank/DDBJ databases">
        <authorList>
            <person name="Swart Estienne"/>
        </authorList>
    </citation>
    <scope>NUCLEOTIDE SEQUENCE [LARGE SCALE GENOMIC DNA]</scope>
    <source>
        <strain evidence="2 3">130c</strain>
    </source>
</reference>
<keyword evidence="1" id="KW-0812">Transmembrane</keyword>
<keyword evidence="1" id="KW-0472">Membrane</keyword>